<dbReference type="InterPro" id="IPR025048">
    <property type="entry name" value="DUF3987"/>
</dbReference>
<dbReference type="AlphaFoldDB" id="A0A6M3KUU5"/>
<proteinExistence type="predicted"/>
<name>A0A6M3KUU5_9ZZZZ</name>
<dbReference type="Pfam" id="PF13148">
    <property type="entry name" value="DUF3987"/>
    <property type="match status" value="1"/>
</dbReference>
<organism evidence="1">
    <name type="scientific">viral metagenome</name>
    <dbReference type="NCBI Taxonomy" id="1070528"/>
    <lineage>
        <taxon>unclassified sequences</taxon>
        <taxon>metagenomes</taxon>
        <taxon>organismal metagenomes</taxon>
    </lineage>
</organism>
<sequence>MATRKLPNWLKALAEYVEETEAPRHFWIWGGISTIASALQRKVWLPYGMENIYPNLYIMIVAPPASRKAGPPTFSKKILEDIQIPVAVDSSSKRALTQELAEVAKTEYYIFNGKQYQMAALSIVSKEMSDVLTLDPKGMIEILTSLYDSHDKWKYKTSGSGQDYLYNVCLNCFFVTTPKYLVNNLPEEAIGGGFTSRFVIIAGSGIYKLVPIPPEPPKTLYQKLAEDLSKIANLTGPFEWGEGAKEHFETWYRRIPDITKQIQDDRVHPFLGRIHVAALKVAMALQVAASDELVITPENLTQAIELVQAGIPGTTEALGGHGRSKLGPDTQRIEQQVLGLKEVGFKELFSINFRYLSLSEFEEVLKGLEAMGKVSLMVTSNGERRIKWRGKSTT</sequence>
<dbReference type="EMBL" id="MT142578">
    <property type="protein sequence ID" value="QJA85502.1"/>
    <property type="molecule type" value="Genomic_DNA"/>
</dbReference>
<protein>
    <submittedName>
        <fullName evidence="1">Putative primase</fullName>
    </submittedName>
</protein>
<reference evidence="1" key="1">
    <citation type="submission" date="2020-03" db="EMBL/GenBank/DDBJ databases">
        <title>The deep terrestrial virosphere.</title>
        <authorList>
            <person name="Holmfeldt K."/>
            <person name="Nilsson E."/>
            <person name="Simone D."/>
            <person name="Lopez-Fernandez M."/>
            <person name="Wu X."/>
            <person name="de Brujin I."/>
            <person name="Lundin D."/>
            <person name="Andersson A."/>
            <person name="Bertilsson S."/>
            <person name="Dopson M."/>
        </authorList>
    </citation>
    <scope>NUCLEOTIDE SEQUENCE</scope>
    <source>
        <strain evidence="1">MM415B02214</strain>
    </source>
</reference>
<accession>A0A6M3KUU5</accession>
<evidence type="ECO:0000313" key="1">
    <source>
        <dbReference type="EMBL" id="QJA85502.1"/>
    </source>
</evidence>
<gene>
    <name evidence="1" type="ORF">MM415B02214_0013</name>
</gene>